<dbReference type="Proteomes" id="UP001056384">
    <property type="component" value="Chromosome 11"/>
</dbReference>
<dbReference type="PROSITE" id="PS51375">
    <property type="entry name" value="PPR"/>
    <property type="match status" value="2"/>
</dbReference>
<feature type="region of interest" description="Disordered" evidence="6">
    <location>
        <begin position="709"/>
        <end position="729"/>
    </location>
</feature>
<organism evidence="7 8">
    <name type="scientific">Septoria linicola</name>
    <dbReference type="NCBI Taxonomy" id="215465"/>
    <lineage>
        <taxon>Eukaryota</taxon>
        <taxon>Fungi</taxon>
        <taxon>Dikarya</taxon>
        <taxon>Ascomycota</taxon>
        <taxon>Pezizomycotina</taxon>
        <taxon>Dothideomycetes</taxon>
        <taxon>Dothideomycetidae</taxon>
        <taxon>Mycosphaerellales</taxon>
        <taxon>Mycosphaerellaceae</taxon>
        <taxon>Septoria</taxon>
    </lineage>
</organism>
<dbReference type="Pfam" id="PF01535">
    <property type="entry name" value="PPR"/>
    <property type="match status" value="1"/>
</dbReference>
<feature type="repeat" description="PPR" evidence="5">
    <location>
        <begin position="377"/>
        <end position="411"/>
    </location>
</feature>
<evidence type="ECO:0000313" key="7">
    <source>
        <dbReference type="EMBL" id="USW58692.1"/>
    </source>
</evidence>
<accession>A0A9Q9B7F7</accession>
<feature type="compositionally biased region" description="Polar residues" evidence="6">
    <location>
        <begin position="718"/>
        <end position="727"/>
    </location>
</feature>
<keyword evidence="2" id="KW-0677">Repeat</keyword>
<dbReference type="InterPro" id="IPR002885">
    <property type="entry name" value="PPR_rpt"/>
</dbReference>
<keyword evidence="8" id="KW-1185">Reference proteome</keyword>
<dbReference type="InterPro" id="IPR011990">
    <property type="entry name" value="TPR-like_helical_dom_sf"/>
</dbReference>
<evidence type="ECO:0000256" key="4">
    <source>
        <dbReference type="ARBA" id="ARBA00044511"/>
    </source>
</evidence>
<dbReference type="EMBL" id="CP099428">
    <property type="protein sequence ID" value="USW58692.1"/>
    <property type="molecule type" value="Genomic_DNA"/>
</dbReference>
<feature type="compositionally biased region" description="Basic and acidic residues" evidence="6">
    <location>
        <begin position="45"/>
        <end position="60"/>
    </location>
</feature>
<sequence length="931" mass="104805">MSRIVPLLRHSPAASATTITPPTIAQPTRCISPWIATRRHGRRGVATDKNGRRDDLCERPPRRRQPTRTFEDVFISSLVAAGTCRRHRKTSQLSQQSRSFCSGRRQQRVAVATPNDEFQISQKEYLKLVDFYVRHDRKENKAVAEKHHTPLASRLFMTPEQEQAEEQRELSAPYSRDVLVPEDQEQRKVIEALEQLISARLGTVSLEDIWSLYQSIHAPRTVYLHDKALRRLLQHLGFVEHWHEKNAMQRYFQLLDDCVAAGVPVNKHDWTTAITYAGRWIKHTTSKEVKGAIETWMRMEDAGHAADHVTLNVLFDVAVKAGRFALADTIYKEIRARNMPLDRYFRATLIYYAGMKRDGDDVRRAFREFVAAGEIVDTTIMNAVILSLLRAGEAAAAEQVFKKMKRLGEEKFSVRSPEDWVERRELRSELALAAHRLRAEKEFHESSFFGAPFSSEERREQVQKLSPVAPDSYTYMVLLQYHANTSGDIERIWQLLQEMGEQGLRPHTAAYMHILKGFRKHGGYAFSGWSHRRLEVLWKVIVNEMEVDVPAGALELPETATAHAVVDATQHSTNMNARPLFEAAASADSGWNADDWTADDASQFGISDNHNTLGTSAHDATLVPLAGIVRSAPRPQSQHEADDFDMLGAMIFEQARSSEINPANDGSAVEDDVMQSSSPTRSRIGTSASFLESVSLKNLTDAALLPEGGSQLEDASQPEANNQSSVPSLPEIDAIKPFKHAGVDLNPEQKPSSHDAPSLFLDSFSLRHLTDAALLPEGGTPLEEVNAAQKHSISLDNKPNYVPLSSTDVKPKVTVVADPSTQSDDFDSHPIWRRDRDEDFRRRNNTSLPHIGQRPKLAPGQKPVAFTASMALEAVRAFYQCCGRDRMLQVWEDISAKWLDATEQERTRVANEVGQMVRHASRYEDLDRASR</sequence>
<dbReference type="PANTHER" id="PTHR47447:SF17">
    <property type="entry name" value="OS12G0638900 PROTEIN"/>
    <property type="match status" value="1"/>
</dbReference>
<dbReference type="AlphaFoldDB" id="A0A9Q9B7F7"/>
<evidence type="ECO:0000313" key="8">
    <source>
        <dbReference type="Proteomes" id="UP001056384"/>
    </source>
</evidence>
<evidence type="ECO:0000256" key="2">
    <source>
        <dbReference type="ARBA" id="ARBA00022737"/>
    </source>
</evidence>
<dbReference type="Gene3D" id="1.25.40.10">
    <property type="entry name" value="Tetratricopeptide repeat domain"/>
    <property type="match status" value="2"/>
</dbReference>
<proteinExistence type="inferred from homology"/>
<comment type="similarity">
    <text evidence="1">Belongs to the CCM1 family.</text>
</comment>
<dbReference type="PANTHER" id="PTHR47447">
    <property type="entry name" value="OS03G0856100 PROTEIN"/>
    <property type="match status" value="1"/>
</dbReference>
<feature type="compositionally biased region" description="Polar residues" evidence="6">
    <location>
        <begin position="674"/>
        <end position="684"/>
    </location>
</feature>
<gene>
    <name evidence="7" type="ORF">Slin15195_G120110</name>
</gene>
<comment type="subunit">
    <text evidence="4">Binds to mitochondrial small subunit 15S rRNA.</text>
</comment>
<name>A0A9Q9B7F7_9PEZI</name>
<feature type="region of interest" description="Disordered" evidence="6">
    <location>
        <begin position="660"/>
        <end position="684"/>
    </location>
</feature>
<protein>
    <submittedName>
        <fullName evidence="7">Tetratricopeptide-like helical domain superfamily</fullName>
    </submittedName>
</protein>
<evidence type="ECO:0000256" key="6">
    <source>
        <dbReference type="SAM" id="MobiDB-lite"/>
    </source>
</evidence>
<feature type="region of interest" description="Disordered" evidence="6">
    <location>
        <begin position="40"/>
        <end position="67"/>
    </location>
</feature>
<evidence type="ECO:0000256" key="5">
    <source>
        <dbReference type="PROSITE-ProRule" id="PRU00708"/>
    </source>
</evidence>
<comment type="function">
    <text evidence="3">Regulates mitochondrial small subunit maturation by controlling 15S rRNA 5'-end processing. Localizes to the 5' precursor of the 15S rRNA in a position that is subsequently occupied by mS47 in the mature yeast mtSSU. Uses structure and sequence-specific RNA recognition, binding to a single-stranded region of the precursor and specifically recognizing bases -6 to -1. The exchange of Ccm1 for mS47 is coupled to the irreversible removal of precursor rRNA that is accompanied by conformational changes of the mitoribosomal proteins uS5m and mS26. These conformational changes signal completion of 5'-end rRNA processing through protection of the mature 5'-end of the 15S rRNA and stabilization of mS47. The removal of the 5' precursor together with the dissociation of Ccm1 may be catalyzed by the 5'-3' exoribonuclease Pet127. Involved in the specific removal of group I introns in mitochondrial encoded transcripts.</text>
</comment>
<feature type="repeat" description="PPR" evidence="5">
    <location>
        <begin position="471"/>
        <end position="506"/>
    </location>
</feature>
<evidence type="ECO:0000256" key="3">
    <source>
        <dbReference type="ARBA" id="ARBA00044493"/>
    </source>
</evidence>
<evidence type="ECO:0000256" key="1">
    <source>
        <dbReference type="ARBA" id="ARBA00006192"/>
    </source>
</evidence>
<reference evidence="7" key="1">
    <citation type="submission" date="2022-06" db="EMBL/GenBank/DDBJ databases">
        <title>Complete genome sequences of two strains of the flax pathogen Septoria linicola.</title>
        <authorList>
            <person name="Lapalu N."/>
            <person name="Simon A."/>
            <person name="Demenou B."/>
            <person name="Paumier D."/>
            <person name="Guillot M.-P."/>
            <person name="Gout L."/>
            <person name="Valade R."/>
        </authorList>
    </citation>
    <scope>NUCLEOTIDE SEQUENCE</scope>
    <source>
        <strain evidence="7">SE15195</strain>
    </source>
</reference>